<comment type="caution">
    <text evidence="2">The sequence shown here is derived from an EMBL/GenBank/DDBJ whole genome shotgun (WGS) entry which is preliminary data.</text>
</comment>
<keyword evidence="3" id="KW-1185">Reference proteome</keyword>
<evidence type="ECO:0008006" key="4">
    <source>
        <dbReference type="Google" id="ProtNLM"/>
    </source>
</evidence>
<accession>A0A0K9PXJ3</accession>
<protein>
    <recommendedName>
        <fullName evidence="4">Spatacsin C-terminal domain-containing protein</fullName>
    </recommendedName>
</protein>
<dbReference type="OrthoDB" id="2018754at2759"/>
<sequence length="2032" mass="230283">MSLSGMVDEGLAILQLRKWRQSSFQFDLSGFIEASISPTKELLVLLSDKSEAFLFSLTNGNVHSSINIEKCGTEKLKYRKFDESSLLSIPTKHTVKNEPGSSNPCKMADFPEYTSASEQCPVISDVKSLAWGHASDIYNQGKEFIFREVLFVSNGYDITMHVFTLPGIENDITNSKLENGTWVIWGPYHDRQTKHQFKEKCSSNAFAFRTNESVEIDGTVNNNNKTEKNIFPKINPTQNNWLQAFHSQLKTCENNGSFSGHFPEKESIPPSADVVSFDISDCTLKFLDFLSKNGPSISHRNDKLKEKRSGSKTVHHDYSTHNVDVNSEQAQEDVCNIDSSYKCSKVFASSSYHLIGLVLTCVDSEQVNQTLIIIVTVHFWGVQWLCCVDINGSQKGSYSEWADFQFFNNFLVCLNTSGLINVWDANNGNTIAQFHALQRSYQASHSNFDHTHLFANDISHPFTKRSDSVKNNSTSLQNELLPGKSKYRRLMISSCSMLLAVVNDQGVIYVIDAEEYFSKQKESREPVLFSQDPVLGVLSSWDIASNGISCQKLFSDNCKGSSNGLFRITHQIKNFSHLRSHFCHTSRCYLSRFPPFHTLDCKFSTPNLSETLRRVFLPLDGYNMNDSICFSPFGITRLMRKLNGVLKPQGSKVVHTCLNVTSVLDERDLGGDQQTGGCLPFKGSSFAEDVIGCCFYGSLYLVTKDGLFIVLPSVSTSPNIMPAASSRHWQPNSHSVVNLQAEYLLVKNQPEELSPWKMNVLDRIILYEGPDEADNFCLGNGWDLKIARIHQMQSALDYYLNSDAIERCLELLADVNMEEEGVLRLLFTSIYQIFCKVGTDNEVASASRFLSLAACFATKMVRKYGLLKYEKECAMVNIDFESVSQYDTMKFKANSQQKLEEMSYFLQIIRNIQARLFSETNVSQPTKDESPEKGSIVNDSEIKSEAHRDSFPSVLEGLNDQKFELATVGFSEMLNSTDIVAFPAEGKNQRKKTKILENPRDMIERWRVDNFDITTVVRDALDADRLPLAVLQLHLQHSKEVAVGKEPHDTFSEVHAVGRSIVFDLFFKGECKSAIAALQRLGEDIEFCLRELLFGTVRRSVRIQISDEMKIFEYLKLNEMMTLDRISRIESLYPSSHFWKSYMWRQKNHTSAICFDYSEENKHLFTLNLPDSFNIICEDIDGVVTGIWEFFDENVAIFANNEDNHAGYWACAAVWSDAWDQRTIDRIMLDNPFHEQIHVPWESLLAYHISHNDRQEVIKILDAIPKSSLLDEHLIINIEGSHADQNIDPVCIYVPDIKILRFQVSSVCSLQMKRLVEQELAKKFIFLKSYWESTEEILPLLAQSGLFICKYIDSSDVSKHLHQDTIYALHRLVIRHCADFNLPNLLNIYLDHNKLVLDKDSLFQIQHAAEGCQWAKWLLFSRIKGFEYDASFCNAHSIFPQNLASESNLNVQDVDEILQTVDDMAEGGGEMAALATLMYAPLPIQKCLCYGSVSRQRGASFQCTLENLRPAFQQFPTLWRTLVSACFGQDSYDYPLSPRSNKAFGRSAFSDYLCWRDGIFSSAGGDTSLIQMLPCWFPKSIRRLIKLLLQGPLGWQSLSSSTSTEESFLNRGIGFVLNADENSGFTSISWEAAIQRNIEEHYSSFKENTFGIEHHLHRGRPLAAFIHIIDLRISELKSAHSSQDVSESSTTPWSKNHMEIQTLLEPCSPKERSLISSVIPLAIMHFEDPVLVASCSFLLELCGLSANMLRLDVAVLQRISSFYKMNQTNTDLEHISPNDSAFRAAPRQRDITIYLARILADNYLRQENLDAYRKNDILRDKLVSKSLRGLMIVLNHLERASLPIISEGQTCGSWLSNGNGNGHELRSKQKTASQNWYLVTTFCSMHHLPPSTKYLSALAKDNDWVGFLAEAQIEKIQHDFIIRLANEFTDPRLKMHILTVLKSMRSKNPTSLNSLQTESKEIFLSTKSSNNTPNELFRLVAQCESKSNPGMALLAKAKVLRWSIIAMVASCFPDVSTLSCLTVWLQISASRC</sequence>
<dbReference type="PANTHER" id="PTHR13650:SF0">
    <property type="entry name" value="SPATACSIN"/>
    <property type="match status" value="1"/>
</dbReference>
<evidence type="ECO:0000256" key="1">
    <source>
        <dbReference type="SAM" id="MobiDB-lite"/>
    </source>
</evidence>
<dbReference type="STRING" id="29655.A0A0K9PXJ3"/>
<dbReference type="InterPro" id="IPR028103">
    <property type="entry name" value="Spatacsin"/>
</dbReference>
<organism evidence="2 3">
    <name type="scientific">Zostera marina</name>
    <name type="common">Eelgrass</name>
    <dbReference type="NCBI Taxonomy" id="29655"/>
    <lineage>
        <taxon>Eukaryota</taxon>
        <taxon>Viridiplantae</taxon>
        <taxon>Streptophyta</taxon>
        <taxon>Embryophyta</taxon>
        <taxon>Tracheophyta</taxon>
        <taxon>Spermatophyta</taxon>
        <taxon>Magnoliopsida</taxon>
        <taxon>Liliopsida</taxon>
        <taxon>Zosteraceae</taxon>
        <taxon>Zostera</taxon>
    </lineage>
</organism>
<proteinExistence type="predicted"/>
<name>A0A0K9PXJ3_ZOSMR</name>
<gene>
    <name evidence="2" type="ORF">ZOSMA_145G00190</name>
</gene>
<evidence type="ECO:0000313" key="3">
    <source>
        <dbReference type="Proteomes" id="UP000036987"/>
    </source>
</evidence>
<dbReference type="Proteomes" id="UP000036987">
    <property type="component" value="Unassembled WGS sequence"/>
</dbReference>
<dbReference type="OMA" id="RWRYNIF"/>
<feature type="region of interest" description="Disordered" evidence="1">
    <location>
        <begin position="921"/>
        <end position="940"/>
    </location>
</feature>
<dbReference type="PANTHER" id="PTHR13650">
    <property type="entry name" value="SPATACSIN"/>
    <property type="match status" value="1"/>
</dbReference>
<evidence type="ECO:0000313" key="2">
    <source>
        <dbReference type="EMBL" id="KMZ73629.1"/>
    </source>
</evidence>
<reference evidence="3" key="1">
    <citation type="journal article" date="2016" name="Nature">
        <title>The genome of the seagrass Zostera marina reveals angiosperm adaptation to the sea.</title>
        <authorList>
            <person name="Olsen J.L."/>
            <person name="Rouze P."/>
            <person name="Verhelst B."/>
            <person name="Lin Y.-C."/>
            <person name="Bayer T."/>
            <person name="Collen J."/>
            <person name="Dattolo E."/>
            <person name="De Paoli E."/>
            <person name="Dittami S."/>
            <person name="Maumus F."/>
            <person name="Michel G."/>
            <person name="Kersting A."/>
            <person name="Lauritano C."/>
            <person name="Lohaus R."/>
            <person name="Toepel M."/>
            <person name="Tonon T."/>
            <person name="Vanneste K."/>
            <person name="Amirebrahimi M."/>
            <person name="Brakel J."/>
            <person name="Bostroem C."/>
            <person name="Chovatia M."/>
            <person name="Grimwood J."/>
            <person name="Jenkins J.W."/>
            <person name="Jueterbock A."/>
            <person name="Mraz A."/>
            <person name="Stam W.T."/>
            <person name="Tice H."/>
            <person name="Bornberg-Bauer E."/>
            <person name="Green P.J."/>
            <person name="Pearson G.A."/>
            <person name="Procaccini G."/>
            <person name="Duarte C.M."/>
            <person name="Schmutz J."/>
            <person name="Reusch T.B.H."/>
            <person name="Van de Peer Y."/>
        </authorList>
    </citation>
    <scope>NUCLEOTIDE SEQUENCE [LARGE SCALE GENOMIC DNA]</scope>
    <source>
        <strain evidence="3">cv. Finnish</strain>
    </source>
</reference>
<dbReference type="EMBL" id="LFYR01000562">
    <property type="protein sequence ID" value="KMZ73629.1"/>
    <property type="molecule type" value="Genomic_DNA"/>
</dbReference>